<evidence type="ECO:0000313" key="2">
    <source>
        <dbReference type="EMBL" id="CDI83580.1"/>
    </source>
</evidence>
<protein>
    <submittedName>
        <fullName evidence="2">Uncharacterized protein</fullName>
    </submittedName>
</protein>
<reference evidence="2" key="2">
    <citation type="submission" date="2013-10" db="EMBL/GenBank/DDBJ databases">
        <authorList>
            <person name="Aslett M."/>
        </authorList>
    </citation>
    <scope>NUCLEOTIDE SEQUENCE</scope>
    <source>
        <strain evidence="2">Houghton</strain>
    </source>
</reference>
<dbReference type="EMBL" id="HG673439">
    <property type="protein sequence ID" value="CDI83580.1"/>
    <property type="molecule type" value="Genomic_DNA"/>
</dbReference>
<dbReference type="RefSeq" id="XP_013247318.1">
    <property type="nucleotide sequence ID" value="XM_013391864.1"/>
</dbReference>
<dbReference type="GeneID" id="25272118"/>
<name>U6GTV2_EIMAC</name>
<accession>U6GTV2</accession>
<dbReference type="OrthoDB" id="347183at2759"/>
<gene>
    <name evidence="2" type="ORF">EAH_00040480</name>
</gene>
<dbReference type="AlphaFoldDB" id="U6GTV2"/>
<reference evidence="2" key="1">
    <citation type="submission" date="2013-10" db="EMBL/GenBank/DDBJ databases">
        <title>Genomic analysis of the causative agents of coccidiosis in chickens.</title>
        <authorList>
            <person name="Reid A.J."/>
            <person name="Blake D."/>
            <person name="Billington K."/>
            <person name="Browne H."/>
            <person name="Dunn M."/>
            <person name="Hung S."/>
            <person name="Kawahara F."/>
            <person name="Miranda-Saavedra D."/>
            <person name="Mourier T."/>
            <person name="Nagra H."/>
            <person name="Otto T.D."/>
            <person name="Rawlings N."/>
            <person name="Sanchez A."/>
            <person name="Sanders M."/>
            <person name="Subramaniam C."/>
            <person name="Tay Y."/>
            <person name="Dear P."/>
            <person name="Doerig C."/>
            <person name="Gruber A."/>
            <person name="Parkinson J."/>
            <person name="Shirley M."/>
            <person name="Wan K.L."/>
            <person name="Berriman M."/>
            <person name="Tomley F."/>
            <person name="Pain A."/>
        </authorList>
    </citation>
    <scope>NUCLEOTIDE SEQUENCE</scope>
    <source>
        <strain evidence="2">Houghton</strain>
    </source>
</reference>
<keyword evidence="3" id="KW-1185">Reference proteome</keyword>
<feature type="region of interest" description="Disordered" evidence="1">
    <location>
        <begin position="200"/>
        <end position="261"/>
    </location>
</feature>
<evidence type="ECO:0000256" key="1">
    <source>
        <dbReference type="SAM" id="MobiDB-lite"/>
    </source>
</evidence>
<proteinExistence type="predicted"/>
<dbReference type="Proteomes" id="UP000018050">
    <property type="component" value="Unassembled WGS sequence"/>
</dbReference>
<dbReference type="VEuPathDB" id="ToxoDB:EAH_00040480"/>
<feature type="compositionally biased region" description="Polar residues" evidence="1">
    <location>
        <begin position="201"/>
        <end position="218"/>
    </location>
</feature>
<feature type="compositionally biased region" description="Basic and acidic residues" evidence="1">
    <location>
        <begin position="238"/>
        <end position="261"/>
    </location>
</feature>
<evidence type="ECO:0000313" key="3">
    <source>
        <dbReference type="Proteomes" id="UP000018050"/>
    </source>
</evidence>
<organism evidence="2 3">
    <name type="scientific">Eimeria acervulina</name>
    <name type="common">Coccidian parasite</name>
    <dbReference type="NCBI Taxonomy" id="5801"/>
    <lineage>
        <taxon>Eukaryota</taxon>
        <taxon>Sar</taxon>
        <taxon>Alveolata</taxon>
        <taxon>Apicomplexa</taxon>
        <taxon>Conoidasida</taxon>
        <taxon>Coccidia</taxon>
        <taxon>Eucoccidiorida</taxon>
        <taxon>Eimeriorina</taxon>
        <taxon>Eimeriidae</taxon>
        <taxon>Eimeria</taxon>
    </lineage>
</organism>
<sequence>MCVSNDDRVEAPMMLPTSKPVKWVAAQVISRLPNGTETTTVCMRGEKGQEKQAPGVADGILQCPDVDLVCHGRPCRNGGVPKYGMNCEYPDTERNRLRYPNRFSYAPNSSITVLKGKFFAIPAFVDGPHHLYFKPVSKLPAGVAIDSFTGAIFGTPVEVTRVEVQMREMPHAAERTIIRIRVVEHLLTQGRRPTFTKIDESLNQSQSNASLTSQLNEDSGQRYGKGAGNVDMTDLDVETPRDCERYVNGDVRGQSKESKNV</sequence>